<keyword evidence="3" id="KW-1185">Reference proteome</keyword>
<dbReference type="Proteomes" id="UP001324380">
    <property type="component" value="Chromosome"/>
</dbReference>
<accession>A0ABZ0TKQ6</accession>
<gene>
    <name evidence="2" type="ORF">SNE25_20740</name>
</gene>
<evidence type="ECO:0008006" key="4">
    <source>
        <dbReference type="Google" id="ProtNLM"/>
    </source>
</evidence>
<evidence type="ECO:0000313" key="3">
    <source>
        <dbReference type="Proteomes" id="UP001324380"/>
    </source>
</evidence>
<organism evidence="2 3">
    <name type="scientific">Mucilaginibacter sabulilitoris</name>
    <dbReference type="NCBI Taxonomy" id="1173583"/>
    <lineage>
        <taxon>Bacteria</taxon>
        <taxon>Pseudomonadati</taxon>
        <taxon>Bacteroidota</taxon>
        <taxon>Sphingobacteriia</taxon>
        <taxon>Sphingobacteriales</taxon>
        <taxon>Sphingobacteriaceae</taxon>
        <taxon>Mucilaginibacter</taxon>
    </lineage>
</organism>
<dbReference type="RefSeq" id="WP_321560916.1">
    <property type="nucleotide sequence ID" value="NZ_CP139558.1"/>
</dbReference>
<protein>
    <recommendedName>
        <fullName evidence="4">Outer membrane lipoprotein-sorting protein</fullName>
    </recommendedName>
</protein>
<evidence type="ECO:0000313" key="2">
    <source>
        <dbReference type="EMBL" id="WPU91750.1"/>
    </source>
</evidence>
<sequence length="278" mass="30844">MMKKTKVVAIAGLDVNAIKAKIQRFGTHLKAEINAAVQKLKNRKSGLTDAGKTALLAFFLLAMSSLTASAQKTVVLDALSKNGIDAAILDPNIFLQPDNYCYELRQTTIAAGKEKTIEAKFDPSGPNGEQWTVVSVDGKSPSKGDINTFRKNQTKPAETKTDESSYRIEKATSDQLVISSKLDANSTPKDASFMKDCRSYMTIDLKTKRVEQVQALNEKPVKIKIINVDKLTIVTKYKWDDQAKRYFTTSQNLDMQGKFLGQSVPVQTTSEYSNYVKR</sequence>
<evidence type="ECO:0000256" key="1">
    <source>
        <dbReference type="SAM" id="MobiDB-lite"/>
    </source>
</evidence>
<dbReference type="EMBL" id="CP139558">
    <property type="protein sequence ID" value="WPU91750.1"/>
    <property type="molecule type" value="Genomic_DNA"/>
</dbReference>
<proteinExistence type="predicted"/>
<name>A0ABZ0TKQ6_9SPHI</name>
<reference evidence="2 3" key="1">
    <citation type="submission" date="2023-11" db="EMBL/GenBank/DDBJ databases">
        <title>Analysis of the Genomes of Mucilaginibacter gossypii cycad 4 and M. sabulilitoris SNA2: microbes with the potential for plant growth promotion.</title>
        <authorList>
            <person name="Hirsch A.M."/>
            <person name="Humm E."/>
            <person name="Rubbi M."/>
            <person name="Del Vecchio G."/>
            <person name="Ha S.M."/>
            <person name="Pellegrini M."/>
            <person name="Gunsalus R.P."/>
        </authorList>
    </citation>
    <scope>NUCLEOTIDE SEQUENCE [LARGE SCALE GENOMIC DNA]</scope>
    <source>
        <strain evidence="2 3">SNA2</strain>
    </source>
</reference>
<feature type="region of interest" description="Disordered" evidence="1">
    <location>
        <begin position="140"/>
        <end position="165"/>
    </location>
</feature>